<dbReference type="InterPro" id="IPR049452">
    <property type="entry name" value="Anoctamin_TM"/>
</dbReference>
<comment type="caution">
    <text evidence="7">The sequence shown here is derived from an EMBL/GenBank/DDBJ whole genome shotgun (WGS) entry which is preliminary data.</text>
</comment>
<feature type="domain" description="Anoctamin transmembrane" evidence="6">
    <location>
        <begin position="99"/>
        <end position="225"/>
    </location>
</feature>
<keyword evidence="8" id="KW-1185">Reference proteome</keyword>
<evidence type="ECO:0000256" key="2">
    <source>
        <dbReference type="ARBA" id="ARBA00022692"/>
    </source>
</evidence>
<name>A0A445GI99_GLYSO</name>
<organism evidence="7 8">
    <name type="scientific">Glycine soja</name>
    <name type="common">Wild soybean</name>
    <dbReference type="NCBI Taxonomy" id="3848"/>
    <lineage>
        <taxon>Eukaryota</taxon>
        <taxon>Viridiplantae</taxon>
        <taxon>Streptophyta</taxon>
        <taxon>Embryophyta</taxon>
        <taxon>Tracheophyta</taxon>
        <taxon>Spermatophyta</taxon>
        <taxon>Magnoliopsida</taxon>
        <taxon>eudicotyledons</taxon>
        <taxon>Gunneridae</taxon>
        <taxon>Pentapetalae</taxon>
        <taxon>rosids</taxon>
        <taxon>fabids</taxon>
        <taxon>Fabales</taxon>
        <taxon>Fabaceae</taxon>
        <taxon>Papilionoideae</taxon>
        <taxon>50 kb inversion clade</taxon>
        <taxon>NPAAA clade</taxon>
        <taxon>indigoferoid/millettioid clade</taxon>
        <taxon>Phaseoleae</taxon>
        <taxon>Glycine</taxon>
        <taxon>Glycine subgen. Soja</taxon>
    </lineage>
</organism>
<evidence type="ECO:0000313" key="8">
    <source>
        <dbReference type="Proteomes" id="UP000289340"/>
    </source>
</evidence>
<keyword evidence="4 5" id="KW-0472">Membrane</keyword>
<evidence type="ECO:0000256" key="5">
    <source>
        <dbReference type="SAM" id="Phobius"/>
    </source>
</evidence>
<protein>
    <submittedName>
        <fullName evidence="7">Anoctamin-like protein</fullName>
    </submittedName>
</protein>
<dbReference type="InterPro" id="IPR007632">
    <property type="entry name" value="Anoctamin"/>
</dbReference>
<evidence type="ECO:0000259" key="6">
    <source>
        <dbReference type="Pfam" id="PF04547"/>
    </source>
</evidence>
<dbReference type="GO" id="GO:0016020">
    <property type="term" value="C:membrane"/>
    <property type="evidence" value="ECO:0007669"/>
    <property type="project" value="UniProtKB-SubCell"/>
</dbReference>
<feature type="transmembrane region" description="Helical" evidence="5">
    <location>
        <begin position="159"/>
        <end position="189"/>
    </location>
</feature>
<keyword evidence="3 5" id="KW-1133">Transmembrane helix</keyword>
<evidence type="ECO:0000313" key="7">
    <source>
        <dbReference type="EMBL" id="RZB60945.1"/>
    </source>
</evidence>
<dbReference type="PANTHER" id="PTHR12308:SF73">
    <property type="entry name" value="ANOCTAMIN"/>
    <property type="match status" value="1"/>
</dbReference>
<dbReference type="EMBL" id="QZWG01000016">
    <property type="protein sequence ID" value="RZB60945.1"/>
    <property type="molecule type" value="Genomic_DNA"/>
</dbReference>
<gene>
    <name evidence="7" type="ORF">D0Y65_043633</name>
</gene>
<evidence type="ECO:0000256" key="1">
    <source>
        <dbReference type="ARBA" id="ARBA00004141"/>
    </source>
</evidence>
<feature type="transmembrane region" description="Helical" evidence="5">
    <location>
        <begin position="112"/>
        <end position="138"/>
    </location>
</feature>
<accession>A0A445GI99</accession>
<evidence type="ECO:0000256" key="3">
    <source>
        <dbReference type="ARBA" id="ARBA00022989"/>
    </source>
</evidence>
<keyword evidence="2 5" id="KW-0812">Transmembrane</keyword>
<reference evidence="7 8" key="1">
    <citation type="submission" date="2018-09" db="EMBL/GenBank/DDBJ databases">
        <title>A high-quality reference genome of wild soybean provides a powerful tool to mine soybean genomes.</title>
        <authorList>
            <person name="Xie M."/>
            <person name="Chung C.Y.L."/>
            <person name="Li M.-W."/>
            <person name="Wong F.-L."/>
            <person name="Chan T.-F."/>
            <person name="Lam H.-M."/>
        </authorList>
    </citation>
    <scope>NUCLEOTIDE SEQUENCE [LARGE SCALE GENOMIC DNA]</scope>
    <source>
        <strain evidence="8">cv. W05</strain>
        <tissue evidence="7">Hypocotyl of etiolated seedlings</tissue>
    </source>
</reference>
<dbReference type="GO" id="GO:0005254">
    <property type="term" value="F:chloride channel activity"/>
    <property type="evidence" value="ECO:0007669"/>
    <property type="project" value="TreeGrafter"/>
</dbReference>
<sequence length="293" mass="33239">MRTHLNYASKDPSLYGIDEVEVKNQRKWTSDTRTQVSTTKKAVQPEKGLNNASLNGMHKELMRLPRMIDIKKCCRMIELTQGCYDMTCWLTKQKVLSKGTCRQVDEDYFLELALQFGMILMFACAFPPAFAFAAVNNLMEIRTDALKLLVILRRHVPRAAATVGVWLNIFQFLILMSICTNCAILAWLYDEEGKWKIEPGLATILIMEHVLLLTKFGFSRFFPEVIVLLPKMFGPQEQNLRSQGGSGNMVIVVLCRHGILFEHIIIVLTQIFKSGPLFISSKAKGKGEMDAVD</sequence>
<evidence type="ECO:0000256" key="4">
    <source>
        <dbReference type="ARBA" id="ARBA00023136"/>
    </source>
</evidence>
<dbReference type="Proteomes" id="UP000289340">
    <property type="component" value="Chromosome 16"/>
</dbReference>
<dbReference type="Pfam" id="PF04547">
    <property type="entry name" value="Anoctamin"/>
    <property type="match status" value="1"/>
</dbReference>
<proteinExistence type="predicted"/>
<comment type="subcellular location">
    <subcellularLocation>
        <location evidence="1">Membrane</location>
        <topology evidence="1">Multi-pass membrane protein</topology>
    </subcellularLocation>
</comment>
<dbReference type="PANTHER" id="PTHR12308">
    <property type="entry name" value="ANOCTAMIN"/>
    <property type="match status" value="1"/>
</dbReference>
<dbReference type="AlphaFoldDB" id="A0A445GI99"/>